<reference evidence="2 3" key="1">
    <citation type="submission" date="2024-01" db="EMBL/GenBank/DDBJ databases">
        <title>The genomes of 5 underutilized Papilionoideae crops provide insights into root nodulation and disease resistanc.</title>
        <authorList>
            <person name="Yuan L."/>
        </authorList>
    </citation>
    <scope>NUCLEOTIDE SEQUENCE [LARGE SCALE GENOMIC DNA]</scope>
    <source>
        <strain evidence="2">ZHUSHIDOU_FW_LH</strain>
        <tissue evidence="2">Leaf</tissue>
    </source>
</reference>
<dbReference type="Proteomes" id="UP001372338">
    <property type="component" value="Unassembled WGS sequence"/>
</dbReference>
<feature type="compositionally biased region" description="Low complexity" evidence="1">
    <location>
        <begin position="140"/>
        <end position="158"/>
    </location>
</feature>
<dbReference type="EMBL" id="JAYWIO010000005">
    <property type="protein sequence ID" value="KAK7260257.1"/>
    <property type="molecule type" value="Genomic_DNA"/>
</dbReference>
<feature type="region of interest" description="Disordered" evidence="1">
    <location>
        <begin position="1"/>
        <end position="75"/>
    </location>
</feature>
<accession>A0AAN9HZP6</accession>
<proteinExistence type="predicted"/>
<feature type="region of interest" description="Disordered" evidence="1">
    <location>
        <begin position="107"/>
        <end position="164"/>
    </location>
</feature>
<evidence type="ECO:0000256" key="1">
    <source>
        <dbReference type="SAM" id="MobiDB-lite"/>
    </source>
</evidence>
<keyword evidence="3" id="KW-1185">Reference proteome</keyword>
<comment type="caution">
    <text evidence="2">The sequence shown here is derived from an EMBL/GenBank/DDBJ whole genome shotgun (WGS) entry which is preliminary data.</text>
</comment>
<dbReference type="AlphaFoldDB" id="A0AAN9HZP6"/>
<protein>
    <submittedName>
        <fullName evidence="2">Uncharacterized protein</fullName>
    </submittedName>
</protein>
<organism evidence="2 3">
    <name type="scientific">Crotalaria pallida</name>
    <name type="common">Smooth rattlebox</name>
    <name type="synonym">Crotalaria striata</name>
    <dbReference type="NCBI Taxonomy" id="3830"/>
    <lineage>
        <taxon>Eukaryota</taxon>
        <taxon>Viridiplantae</taxon>
        <taxon>Streptophyta</taxon>
        <taxon>Embryophyta</taxon>
        <taxon>Tracheophyta</taxon>
        <taxon>Spermatophyta</taxon>
        <taxon>Magnoliopsida</taxon>
        <taxon>eudicotyledons</taxon>
        <taxon>Gunneridae</taxon>
        <taxon>Pentapetalae</taxon>
        <taxon>rosids</taxon>
        <taxon>fabids</taxon>
        <taxon>Fabales</taxon>
        <taxon>Fabaceae</taxon>
        <taxon>Papilionoideae</taxon>
        <taxon>50 kb inversion clade</taxon>
        <taxon>genistoids sensu lato</taxon>
        <taxon>core genistoids</taxon>
        <taxon>Crotalarieae</taxon>
        <taxon>Crotalaria</taxon>
    </lineage>
</organism>
<sequence length="164" mass="18004">MVMRSKRSISSKNPKQPPKRMVEAERREEGVEEGDCVDCGGFSETMGLEGTEERRSGEFQGEEMDRRKKKKKWATEGTRMEEAILYERSESEYCLHRAMDLCYQYVGGGTSTSGRSGASSGDGGGDDNLHAFAQELMQRNGPALPAPCAANNATNASPSHPHPK</sequence>
<feature type="compositionally biased region" description="Basic and acidic residues" evidence="1">
    <location>
        <begin position="20"/>
        <end position="29"/>
    </location>
</feature>
<evidence type="ECO:0000313" key="3">
    <source>
        <dbReference type="Proteomes" id="UP001372338"/>
    </source>
</evidence>
<gene>
    <name evidence="2" type="ORF">RIF29_26158</name>
</gene>
<evidence type="ECO:0000313" key="2">
    <source>
        <dbReference type="EMBL" id="KAK7260257.1"/>
    </source>
</evidence>
<name>A0AAN9HZP6_CROPI</name>